<sequence length="193" mass="22439">MENITDMLANKGGVLSVKDLSNRSEYKRVLRAVERGELIRVRQGVYAEPTALFSTMVDIERIIPGGVVCLYNAWSYYQLSTTVPPAFCIAIRSKRKIVLPDSIPIQLYYWKDEYFDIGVIEQNVSGHTIRMTDLERSVCDAIKYRNKIGMDICAEVVRTYLKRNDRNLSRLYDYAKKLRVYKTLNYFIEITLE</sequence>
<dbReference type="Pfam" id="PF13338">
    <property type="entry name" value="AbiEi_4"/>
    <property type="match status" value="1"/>
</dbReference>
<organism evidence="2 3">
    <name type="scientific">Bacteroides uniformis</name>
    <dbReference type="NCBI Taxonomy" id="820"/>
    <lineage>
        <taxon>Bacteria</taxon>
        <taxon>Pseudomonadati</taxon>
        <taxon>Bacteroidota</taxon>
        <taxon>Bacteroidia</taxon>
        <taxon>Bacteroidales</taxon>
        <taxon>Bacteroidaceae</taxon>
        <taxon>Bacteroides</taxon>
    </lineage>
</organism>
<protein>
    <submittedName>
        <fullName evidence="2">Type IV toxin-antitoxin system AbiEi family antitoxin domain-containing protein</fullName>
    </submittedName>
</protein>
<proteinExistence type="predicted"/>
<dbReference type="EMBL" id="JAWDEU010000002">
    <property type="protein sequence ID" value="MDU0245941.1"/>
    <property type="molecule type" value="Genomic_DNA"/>
</dbReference>
<evidence type="ECO:0000313" key="2">
    <source>
        <dbReference type="EMBL" id="MDU0245941.1"/>
    </source>
</evidence>
<dbReference type="InterPro" id="IPR025159">
    <property type="entry name" value="AbiEi_N"/>
</dbReference>
<comment type="caution">
    <text evidence="2">The sequence shown here is derived from an EMBL/GenBank/DDBJ whole genome shotgun (WGS) entry which is preliminary data.</text>
</comment>
<dbReference type="AlphaFoldDB" id="A0AAE4IIM6"/>
<reference evidence="2" key="1">
    <citation type="submission" date="2023-10" db="EMBL/GenBank/DDBJ databases">
        <title>Genome of Potential pathogenic bacteria in Crohn's disease.</title>
        <authorList>
            <person name="Rodriguez-Palacios A."/>
        </authorList>
    </citation>
    <scope>NUCLEOTIDE SEQUENCE</scope>
    <source>
        <strain evidence="2">CavFT-hAR50</strain>
    </source>
</reference>
<accession>A0AAE4IIM6</accession>
<name>A0AAE4IIM6_BACUN</name>
<feature type="domain" description="AbiEi antitoxin N-terminal" evidence="1">
    <location>
        <begin position="7"/>
        <end position="49"/>
    </location>
</feature>
<gene>
    <name evidence="2" type="ORF">RVH16_14660</name>
</gene>
<evidence type="ECO:0000313" key="3">
    <source>
        <dbReference type="Proteomes" id="UP001181247"/>
    </source>
</evidence>
<dbReference type="RefSeq" id="WP_022161822.1">
    <property type="nucleotide sequence ID" value="NZ_JAWDEU010000002.1"/>
</dbReference>
<evidence type="ECO:0000259" key="1">
    <source>
        <dbReference type="Pfam" id="PF13338"/>
    </source>
</evidence>
<dbReference type="Proteomes" id="UP001181247">
    <property type="component" value="Unassembled WGS sequence"/>
</dbReference>